<evidence type="ECO:0000256" key="2">
    <source>
        <dbReference type="ARBA" id="ARBA00022741"/>
    </source>
</evidence>
<dbReference type="PANTHER" id="PTHR10048:SF111">
    <property type="entry name" value="PHOSPHATIDYLINOSITOL 3-KINASE AGE-1"/>
    <property type="match status" value="1"/>
</dbReference>
<dbReference type="GO" id="GO:0005942">
    <property type="term" value="C:phosphatidylinositol 3-kinase complex"/>
    <property type="evidence" value="ECO:0007669"/>
    <property type="project" value="TreeGrafter"/>
</dbReference>
<dbReference type="Gene3D" id="2.60.40.150">
    <property type="entry name" value="C2 domain"/>
    <property type="match status" value="1"/>
</dbReference>
<dbReference type="Gene3D" id="3.10.20.770">
    <property type="match status" value="1"/>
</dbReference>
<dbReference type="SMART" id="SM00144">
    <property type="entry name" value="PI3K_rbd"/>
    <property type="match status" value="1"/>
</dbReference>
<dbReference type="InterPro" id="IPR001263">
    <property type="entry name" value="PI3K_accessory_dom"/>
</dbReference>
<dbReference type="InterPro" id="IPR035892">
    <property type="entry name" value="C2_domain_sf"/>
</dbReference>
<feature type="domain" description="PI3K-ABD" evidence="7">
    <location>
        <begin position="14"/>
        <end position="103"/>
    </location>
</feature>
<dbReference type="InterPro" id="IPR042236">
    <property type="entry name" value="PI3K_accessory_sf"/>
</dbReference>
<dbReference type="Gene3D" id="3.30.1010.10">
    <property type="entry name" value="Phosphatidylinositol 3-kinase Catalytic Subunit, Chain A, domain 4"/>
    <property type="match status" value="1"/>
</dbReference>
<dbReference type="SUPFAM" id="SSF54236">
    <property type="entry name" value="Ubiquitin-like"/>
    <property type="match status" value="1"/>
</dbReference>
<dbReference type="GO" id="GO:0035005">
    <property type="term" value="F:1-phosphatidylinositol-4-phosphate 3-kinase activity"/>
    <property type="evidence" value="ECO:0007669"/>
    <property type="project" value="TreeGrafter"/>
</dbReference>
<dbReference type="InterPro" id="IPR015433">
    <property type="entry name" value="PI3/4_kinase"/>
</dbReference>
<dbReference type="GO" id="GO:0043491">
    <property type="term" value="P:phosphatidylinositol 3-kinase/protein kinase B signal transduction"/>
    <property type="evidence" value="ECO:0007669"/>
    <property type="project" value="TreeGrafter"/>
</dbReference>
<comment type="similarity">
    <text evidence="5">Belongs to the PI3/PI4-kinase family.</text>
</comment>
<dbReference type="FunFam" id="1.25.40.70:FF:000001">
    <property type="entry name" value="Phosphatidylinositol 4,5-bisphosphate 3-kinase catalytic subunit"/>
    <property type="match status" value="1"/>
</dbReference>
<dbReference type="Gene3D" id="1.10.1070.11">
    <property type="entry name" value="Phosphatidylinositol 3-/4-kinase, catalytic domain"/>
    <property type="match status" value="1"/>
</dbReference>
<dbReference type="InterPro" id="IPR036940">
    <property type="entry name" value="PI3/4_kinase_cat_sf"/>
</dbReference>
<dbReference type="SMART" id="SM00146">
    <property type="entry name" value="PI3Kc"/>
    <property type="match status" value="1"/>
</dbReference>
<dbReference type="Pfam" id="PF02192">
    <property type="entry name" value="PI3K_p85B"/>
    <property type="match status" value="1"/>
</dbReference>
<keyword evidence="2" id="KW-0547">Nucleotide-binding</keyword>
<dbReference type="PROSITE" id="PS00916">
    <property type="entry name" value="PI3_4_KINASE_2"/>
    <property type="match status" value="1"/>
</dbReference>
<evidence type="ECO:0000256" key="3">
    <source>
        <dbReference type="ARBA" id="ARBA00022777"/>
    </source>
</evidence>
<dbReference type="PROSITE" id="PS51545">
    <property type="entry name" value="PIK_HELICAL"/>
    <property type="match status" value="1"/>
</dbReference>
<name>A0A6J8CQF4_MYTCO</name>
<dbReference type="PANTHER" id="PTHR10048">
    <property type="entry name" value="PHOSPHATIDYLINOSITOL KINASE"/>
    <property type="match status" value="1"/>
</dbReference>
<reference evidence="11 12" key="1">
    <citation type="submission" date="2020-06" db="EMBL/GenBank/DDBJ databases">
        <authorList>
            <person name="Li R."/>
            <person name="Bekaert M."/>
        </authorList>
    </citation>
    <scope>NUCLEOTIDE SEQUENCE [LARGE SCALE GENOMIC DNA]</scope>
    <source>
        <strain evidence="12">wild</strain>
        <strain evidence="11">Wild</strain>
    </source>
</reference>
<dbReference type="GO" id="GO:0016303">
    <property type="term" value="F:1-phosphatidylinositol-3-kinase activity"/>
    <property type="evidence" value="ECO:0007669"/>
    <property type="project" value="TreeGrafter"/>
</dbReference>
<dbReference type="GO" id="GO:0005524">
    <property type="term" value="F:ATP binding"/>
    <property type="evidence" value="ECO:0007669"/>
    <property type="project" value="UniProtKB-KW"/>
</dbReference>
<feature type="domain" description="PI3K-RBD" evidence="9">
    <location>
        <begin position="187"/>
        <end position="300"/>
    </location>
</feature>
<protein>
    <submittedName>
        <fullName evidence="11">PIK3CA_B_D</fullName>
        <ecNumber evidence="11">2.7.1.153</ecNumber>
    </submittedName>
</protein>
<dbReference type="InterPro" id="IPR016024">
    <property type="entry name" value="ARM-type_fold"/>
</dbReference>
<dbReference type="Pfam" id="PF00792">
    <property type="entry name" value="PI3K_C2"/>
    <property type="match status" value="1"/>
</dbReference>
<feature type="domain" description="PI3K/PI4K catalytic" evidence="6">
    <location>
        <begin position="759"/>
        <end position="1045"/>
    </location>
</feature>
<dbReference type="GO" id="GO:0016477">
    <property type="term" value="P:cell migration"/>
    <property type="evidence" value="ECO:0007669"/>
    <property type="project" value="TreeGrafter"/>
</dbReference>
<dbReference type="InterPro" id="IPR000341">
    <property type="entry name" value="PI3K_Ras-bd_dom"/>
</dbReference>
<accession>A0A6J8CQF4</accession>
<evidence type="ECO:0000313" key="11">
    <source>
        <dbReference type="EMBL" id="CAC5397140.1"/>
    </source>
</evidence>
<evidence type="ECO:0000259" key="6">
    <source>
        <dbReference type="PROSITE" id="PS50290"/>
    </source>
</evidence>
<dbReference type="EC" id="2.7.1.153" evidence="11"/>
<feature type="domain" description="C2 PI3K-type" evidence="10">
    <location>
        <begin position="340"/>
        <end position="491"/>
    </location>
</feature>
<dbReference type="GO" id="GO:0005737">
    <property type="term" value="C:cytoplasm"/>
    <property type="evidence" value="ECO:0007669"/>
    <property type="project" value="TreeGrafter"/>
</dbReference>
<dbReference type="InterPro" id="IPR003113">
    <property type="entry name" value="PI3K_ABD"/>
</dbReference>
<dbReference type="FunFam" id="1.10.1070.11:FF:000001">
    <property type="entry name" value="Phosphatidylinositol 4,5-bisphosphate 3-kinase catalytic subunit"/>
    <property type="match status" value="1"/>
</dbReference>
<organism evidence="11 12">
    <name type="scientific">Mytilus coruscus</name>
    <name type="common">Sea mussel</name>
    <dbReference type="NCBI Taxonomy" id="42192"/>
    <lineage>
        <taxon>Eukaryota</taxon>
        <taxon>Metazoa</taxon>
        <taxon>Spiralia</taxon>
        <taxon>Lophotrochozoa</taxon>
        <taxon>Mollusca</taxon>
        <taxon>Bivalvia</taxon>
        <taxon>Autobranchia</taxon>
        <taxon>Pteriomorphia</taxon>
        <taxon>Mytilida</taxon>
        <taxon>Mytiloidea</taxon>
        <taxon>Mytilidae</taxon>
        <taxon>Mytilinae</taxon>
        <taxon>Mytilus</taxon>
    </lineage>
</organism>
<gene>
    <name evidence="11" type="ORF">MCOR_31602</name>
</gene>
<dbReference type="Proteomes" id="UP000507470">
    <property type="component" value="Unassembled WGS sequence"/>
</dbReference>
<dbReference type="EMBL" id="CACVKT020005665">
    <property type="protein sequence ID" value="CAC5397140.1"/>
    <property type="molecule type" value="Genomic_DNA"/>
</dbReference>
<proteinExistence type="inferred from homology"/>
<dbReference type="GO" id="GO:0046934">
    <property type="term" value="F:1-phosphatidylinositol-4,5-bisphosphate 3-kinase activity"/>
    <property type="evidence" value="ECO:0007669"/>
    <property type="project" value="UniProtKB-EC"/>
</dbReference>
<keyword evidence="12" id="KW-1185">Reference proteome</keyword>
<feature type="domain" description="PIK helical" evidence="8">
    <location>
        <begin position="512"/>
        <end position="689"/>
    </location>
</feature>
<dbReference type="PROSITE" id="PS51544">
    <property type="entry name" value="PI3K_ABD"/>
    <property type="match status" value="1"/>
</dbReference>
<evidence type="ECO:0000256" key="5">
    <source>
        <dbReference type="PROSITE-ProRule" id="PRU00880"/>
    </source>
</evidence>
<dbReference type="Pfam" id="PF00613">
    <property type="entry name" value="PI3Ka"/>
    <property type="match status" value="1"/>
</dbReference>
<dbReference type="SUPFAM" id="SSF49562">
    <property type="entry name" value="C2 domain (Calcium/lipid-binding domain, CaLB)"/>
    <property type="match status" value="1"/>
</dbReference>
<dbReference type="OrthoDB" id="67688at2759"/>
<dbReference type="SMART" id="SM00143">
    <property type="entry name" value="PI3K_p85B"/>
    <property type="match status" value="1"/>
</dbReference>
<dbReference type="Gene3D" id="3.10.20.90">
    <property type="entry name" value="Phosphatidylinositol 3-kinase Catalytic Subunit, Chain A, domain 1"/>
    <property type="match status" value="1"/>
</dbReference>
<evidence type="ECO:0000259" key="8">
    <source>
        <dbReference type="PROSITE" id="PS51545"/>
    </source>
</evidence>
<evidence type="ECO:0000259" key="10">
    <source>
        <dbReference type="PROSITE" id="PS51547"/>
    </source>
</evidence>
<dbReference type="AlphaFoldDB" id="A0A6J8CQF4"/>
<keyword evidence="4" id="KW-0067">ATP-binding</keyword>
<dbReference type="InterPro" id="IPR002420">
    <property type="entry name" value="PI3K-type_C2_dom"/>
</dbReference>
<dbReference type="SUPFAM" id="SSF48371">
    <property type="entry name" value="ARM repeat"/>
    <property type="match status" value="1"/>
</dbReference>
<dbReference type="CDD" id="cd05165">
    <property type="entry name" value="PI3Kc_I"/>
    <property type="match status" value="1"/>
</dbReference>
<dbReference type="SMART" id="SM00142">
    <property type="entry name" value="PI3K_C2"/>
    <property type="match status" value="1"/>
</dbReference>
<dbReference type="PROSITE" id="PS00915">
    <property type="entry name" value="PI3_4_KINASE_1"/>
    <property type="match status" value="1"/>
</dbReference>
<dbReference type="SUPFAM" id="SSF56112">
    <property type="entry name" value="Protein kinase-like (PK-like)"/>
    <property type="match status" value="1"/>
</dbReference>
<keyword evidence="3" id="KW-0418">Kinase</keyword>
<dbReference type="InterPro" id="IPR000403">
    <property type="entry name" value="PI3/4_kinase_cat_dom"/>
</dbReference>
<dbReference type="InterPro" id="IPR011009">
    <property type="entry name" value="Kinase-like_dom_sf"/>
</dbReference>
<dbReference type="PROSITE" id="PS50290">
    <property type="entry name" value="PI3_4_KINASE_3"/>
    <property type="match status" value="1"/>
</dbReference>
<keyword evidence="1 11" id="KW-0808">Transferase</keyword>
<evidence type="ECO:0000313" key="12">
    <source>
        <dbReference type="Proteomes" id="UP000507470"/>
    </source>
</evidence>
<dbReference type="PROSITE" id="PS51546">
    <property type="entry name" value="PI3K_RBD"/>
    <property type="match status" value="1"/>
</dbReference>
<evidence type="ECO:0000259" key="7">
    <source>
        <dbReference type="PROSITE" id="PS51544"/>
    </source>
</evidence>
<dbReference type="GO" id="GO:0048015">
    <property type="term" value="P:phosphatidylinositol-mediated signaling"/>
    <property type="evidence" value="ECO:0007669"/>
    <property type="project" value="TreeGrafter"/>
</dbReference>
<dbReference type="Pfam" id="PF00454">
    <property type="entry name" value="PI3_PI4_kinase"/>
    <property type="match status" value="1"/>
</dbReference>
<evidence type="ECO:0000256" key="1">
    <source>
        <dbReference type="ARBA" id="ARBA00022679"/>
    </source>
</evidence>
<dbReference type="PROSITE" id="PS51547">
    <property type="entry name" value="C2_PI3K"/>
    <property type="match status" value="1"/>
</dbReference>
<dbReference type="InterPro" id="IPR029071">
    <property type="entry name" value="Ubiquitin-like_domsf"/>
</dbReference>
<dbReference type="SMART" id="SM00145">
    <property type="entry name" value="PI3Ka"/>
    <property type="match status" value="1"/>
</dbReference>
<evidence type="ECO:0000259" key="9">
    <source>
        <dbReference type="PROSITE" id="PS51546"/>
    </source>
</evidence>
<dbReference type="Gene3D" id="1.25.40.70">
    <property type="entry name" value="Phosphatidylinositol 3-kinase, accessory domain (PIK)"/>
    <property type="match status" value="1"/>
</dbReference>
<dbReference type="FunFam" id="2.60.40.150:FF:000041">
    <property type="entry name" value="Phosphatidylinositol 4,5-bisphosphate 3-kinase catalytic subunit"/>
    <property type="match status" value="1"/>
</dbReference>
<dbReference type="FunFam" id="3.30.1010.10:FF:000007">
    <property type="entry name" value="Phosphatidylinositol 4,5-bisphosphate 3-kinase catalytic subunit"/>
    <property type="match status" value="1"/>
</dbReference>
<evidence type="ECO:0000256" key="4">
    <source>
        <dbReference type="ARBA" id="ARBA00022840"/>
    </source>
</evidence>
<dbReference type="GO" id="GO:0005886">
    <property type="term" value="C:plasma membrane"/>
    <property type="evidence" value="ECO:0007669"/>
    <property type="project" value="TreeGrafter"/>
</dbReference>
<dbReference type="InterPro" id="IPR018936">
    <property type="entry name" value="PI3/4_kinase_CS"/>
</dbReference>
<dbReference type="EMBL" id="CACVKT020005665">
    <property type="protein sequence ID" value="CAC5397139.1"/>
    <property type="molecule type" value="Genomic_DNA"/>
</dbReference>
<sequence length="1059" mass="123361">MPPSSGELWGHHLMPSTIQVDCLLPTGIIIQVDVSRDETLERIKADLWVKAKLYPLYERLLEPASYIFVSITQDARKEEFYDETRRFCDLRLFQPILKIVEPVGNREEKMLNFEIGVTIGVSINEFNEMKDLEVMTFRRNILDICKNAIEDRQRRGKASEALYAYPPDIESSPILPSHLQTKIKEMKNDVVACVWVVSEDNSRSKFSVKVPHDAYPIDVIAGTIRRRSRMMGISKEHAERCIEEYSDTYALKVCGCDQFLLEEHPLSQYKFLLEEHPLSQYKYVRECIARDNIPQFMLLTKESLYAAISPNVFITPSYTQKGMQLLTEINQQKTLSLWEIHAKLRIKILCATYVNVKELGKIYVKAGIYHGTEALCEFQDTKLVDSNNPQWHEWLEFLYIQDLPRSAKLCLSICYTSKKRREPLSLGWANLQLFDFNDRLMNEKVSLNLWPLPQGMDDLLNYVGLPGSNPDQETPCLEIEFDRLSHPVSYPPEKQIEDLALYAIGKESPLIYLDTPQIQTKERAMVDDITSRDPLSEISEQEKDILWKLREYCIQVPQSLPKLLQSVKWNEREYVAQLYMLLRRWPRLMPEFAMELLDCSYPDLCVRQYAVTCLDHGFSDDKLQQYMLQLVQALKFEPYLDSPITRFLLKRALQNQKTGQLFFWHLKSEIHNTSIQLRFGLVLEAFCRGCGSNLKMLLRQVEALDKLTKLTNMIKNEVKDDINEIMKFLANQLQQPDYQDGLKNFLSPLDNSHILGDLDISHCSVMTSKKKPLWLVFSNPDVMADIWFTDYKLIFKNGDDLRQDMLTVQLFKIMDTLWKNEGLDLRLIPYSVISTGKDVGVIEIVRDSSTIMSIQQKNGIRAAVQMDSLGLYNWIMYHNKDREEQAISNFTRSCAGYCVATFILGIKDRHSGNIMVRKNGQVFHIDFGHFLDHRKKKFGITRERVPFVLTMDFIRVIARGSDQPLKHKEFKKFQQLCCEAYLIIRKNAYLFINLMTMMLSCGIPELQSLDDISYLRKTLAVEEKDDEKALKYFIAKFNSAYSDAWTVKTDWLFHYMKNR</sequence>
<dbReference type="Pfam" id="PF00794">
    <property type="entry name" value="PI3K_rbd"/>
    <property type="match status" value="2"/>
</dbReference>